<accession>A0AAE3LL94</accession>
<keyword evidence="4" id="KW-0969">Cilium</keyword>
<comment type="function">
    <text evidence="3">Required for flagellar hook formation. May act as a scaffolding protein.</text>
</comment>
<name>A0AAE3LL94_9BACI</name>
<evidence type="ECO:0000313" key="4">
    <source>
        <dbReference type="EMBL" id="MCU9612100.1"/>
    </source>
</evidence>
<comment type="caution">
    <text evidence="4">The sequence shown here is derived from an EMBL/GenBank/DDBJ whole genome shotgun (WGS) entry which is preliminary data.</text>
</comment>
<keyword evidence="2 3" id="KW-1005">Bacterial flagellum biogenesis</keyword>
<dbReference type="AlphaFoldDB" id="A0AAE3LL94"/>
<dbReference type="RefSeq" id="WP_263071233.1">
    <property type="nucleotide sequence ID" value="NZ_JAOUSF010000001.1"/>
</dbReference>
<dbReference type="GO" id="GO:0044781">
    <property type="term" value="P:bacterial-type flagellum organization"/>
    <property type="evidence" value="ECO:0007669"/>
    <property type="project" value="UniProtKB-UniRule"/>
</dbReference>
<keyword evidence="4" id="KW-0966">Cell projection</keyword>
<keyword evidence="4" id="KW-0282">Flagellum</keyword>
<dbReference type="EMBL" id="JAOUSF010000001">
    <property type="protein sequence ID" value="MCU9612100.1"/>
    <property type="molecule type" value="Genomic_DNA"/>
</dbReference>
<protein>
    <recommendedName>
        <fullName evidence="3">Basal-body rod modification protein FlgD</fullName>
    </recommendedName>
</protein>
<evidence type="ECO:0000256" key="3">
    <source>
        <dbReference type="RuleBase" id="RU362076"/>
    </source>
</evidence>
<comment type="similarity">
    <text evidence="1 3">Belongs to the FlgD family.</text>
</comment>
<evidence type="ECO:0000256" key="1">
    <source>
        <dbReference type="ARBA" id="ARBA00010577"/>
    </source>
</evidence>
<proteinExistence type="inferred from homology"/>
<evidence type="ECO:0000256" key="2">
    <source>
        <dbReference type="ARBA" id="ARBA00022795"/>
    </source>
</evidence>
<dbReference type="InterPro" id="IPR005648">
    <property type="entry name" value="FlgD"/>
</dbReference>
<gene>
    <name evidence="4" type="primary">flgD</name>
    <name evidence="4" type="ORF">OEV98_00825</name>
</gene>
<sequence length="215" mass="23934">MTNTIDSNLFISSLQNKSKTESSNTLGQDAFLKLLITQLQYQDPLNPMEDTQFISQMATFTSLEQMMGIKDSLDSVVSLQKENQLVAYNQFVGKEVTWHQMENSGDEDILVKEGTGKIVSIKFGESGPLFYLEDGTELKPENISFLNEETNDSSIVQASNLIGKSVSWENTEGIMETAIVTSVIQKNGQITYQLNDSNNTKLTAEQIVRVESIEA</sequence>
<dbReference type="NCBIfam" id="NF007197">
    <property type="entry name" value="PRK09618.1"/>
    <property type="match status" value="1"/>
</dbReference>
<organism evidence="4 5">
    <name type="scientific">Perspicuibacillus lycopersici</name>
    <dbReference type="NCBI Taxonomy" id="1325689"/>
    <lineage>
        <taxon>Bacteria</taxon>
        <taxon>Bacillati</taxon>
        <taxon>Bacillota</taxon>
        <taxon>Bacilli</taxon>
        <taxon>Bacillales</taxon>
        <taxon>Bacillaceae</taxon>
        <taxon>Perspicuibacillus</taxon>
    </lineage>
</organism>
<dbReference type="Pfam" id="PF03963">
    <property type="entry name" value="FlgD"/>
    <property type="match status" value="1"/>
</dbReference>
<keyword evidence="5" id="KW-1185">Reference proteome</keyword>
<evidence type="ECO:0000313" key="5">
    <source>
        <dbReference type="Proteomes" id="UP001209318"/>
    </source>
</evidence>
<dbReference type="Proteomes" id="UP001209318">
    <property type="component" value="Unassembled WGS sequence"/>
</dbReference>
<reference evidence="4" key="1">
    <citation type="submission" date="2022-10" db="EMBL/GenBank/DDBJ databases">
        <title>Description of Fervidibacillus gen. nov. in the family Fervidibacillaceae fam. nov. with two species, Fervidibacillus albus sp. nov., and Fervidibacillus halotolerans sp. nov., isolated from tidal flat sediments.</title>
        <authorList>
            <person name="Kwon K.K."/>
            <person name="Yang S.-H."/>
        </authorList>
    </citation>
    <scope>NUCLEOTIDE SEQUENCE</scope>
    <source>
        <strain evidence="4">JCM 19140</strain>
    </source>
</reference>